<evidence type="ECO:0000256" key="2">
    <source>
        <dbReference type="ARBA" id="ARBA00010278"/>
    </source>
</evidence>
<evidence type="ECO:0000256" key="9">
    <source>
        <dbReference type="ARBA" id="ARBA00025250"/>
    </source>
</evidence>
<evidence type="ECO:0000256" key="11">
    <source>
        <dbReference type="RuleBase" id="RU367094"/>
    </source>
</evidence>
<organism evidence="12 13">
    <name type="scientific">Oculimacula yallundae</name>
    <dbReference type="NCBI Taxonomy" id="86028"/>
    <lineage>
        <taxon>Eukaryota</taxon>
        <taxon>Fungi</taxon>
        <taxon>Dikarya</taxon>
        <taxon>Ascomycota</taxon>
        <taxon>Pezizomycotina</taxon>
        <taxon>Leotiomycetes</taxon>
        <taxon>Helotiales</taxon>
        <taxon>Ploettnerulaceae</taxon>
        <taxon>Oculimacula</taxon>
    </lineage>
</organism>
<evidence type="ECO:0000256" key="6">
    <source>
        <dbReference type="ARBA" id="ARBA00022801"/>
    </source>
</evidence>
<keyword evidence="8 11" id="KW-0624">Polysaccharide degradation</keyword>
<keyword evidence="3 11" id="KW-0964">Secreted</keyword>
<name>A0ABR4C6I5_9HELO</name>
<dbReference type="PANTHER" id="PTHR38050">
    <property type="match status" value="1"/>
</dbReference>
<dbReference type="Gene3D" id="3.40.50.1820">
    <property type="entry name" value="alpha/beta hydrolase"/>
    <property type="match status" value="1"/>
</dbReference>
<reference evidence="12 13" key="1">
    <citation type="journal article" date="2024" name="Commun. Biol.">
        <title>Comparative genomic analysis of thermophilic fungi reveals convergent evolutionary adaptations and gene losses.</title>
        <authorList>
            <person name="Steindorff A.S."/>
            <person name="Aguilar-Pontes M.V."/>
            <person name="Robinson A.J."/>
            <person name="Andreopoulos B."/>
            <person name="LaButti K."/>
            <person name="Kuo A."/>
            <person name="Mondo S."/>
            <person name="Riley R."/>
            <person name="Otillar R."/>
            <person name="Haridas S."/>
            <person name="Lipzen A."/>
            <person name="Grimwood J."/>
            <person name="Schmutz J."/>
            <person name="Clum A."/>
            <person name="Reid I.D."/>
            <person name="Moisan M.C."/>
            <person name="Butler G."/>
            <person name="Nguyen T.T.M."/>
            <person name="Dewar K."/>
            <person name="Conant G."/>
            <person name="Drula E."/>
            <person name="Henrissat B."/>
            <person name="Hansel C."/>
            <person name="Singer S."/>
            <person name="Hutchinson M.I."/>
            <person name="de Vries R.P."/>
            <person name="Natvig D.O."/>
            <person name="Powell A.J."/>
            <person name="Tsang A."/>
            <person name="Grigoriev I.V."/>
        </authorList>
    </citation>
    <scope>NUCLEOTIDE SEQUENCE [LARGE SCALE GENOMIC DNA]</scope>
    <source>
        <strain evidence="12 13">CBS 494.80</strain>
    </source>
</reference>
<dbReference type="InterPro" id="IPR043595">
    <property type="entry name" value="FaeB/C/D"/>
</dbReference>
<protein>
    <recommendedName>
        <fullName evidence="11">Feruloyl esterase C</fullName>
        <ecNumber evidence="11">3.1.1.73</ecNumber>
    </recommendedName>
    <alternativeName>
        <fullName evidence="11">Ferulic acid esterase C</fullName>
    </alternativeName>
</protein>
<evidence type="ECO:0000313" key="13">
    <source>
        <dbReference type="Proteomes" id="UP001595075"/>
    </source>
</evidence>
<comment type="caution">
    <text evidence="12">The sequence shown here is derived from an EMBL/GenBank/DDBJ whole genome shotgun (WGS) entry which is preliminary data.</text>
</comment>
<proteinExistence type="inferred from homology"/>
<evidence type="ECO:0000313" key="12">
    <source>
        <dbReference type="EMBL" id="KAL2065136.1"/>
    </source>
</evidence>
<dbReference type="SUPFAM" id="SSF53474">
    <property type="entry name" value="alpha/beta-Hydrolases"/>
    <property type="match status" value="1"/>
</dbReference>
<keyword evidence="7 11" id="KW-0119">Carbohydrate metabolism</keyword>
<keyword evidence="13" id="KW-1185">Reference proteome</keyword>
<gene>
    <name evidence="12" type="ORF">VTL71DRAFT_4277</name>
</gene>
<comment type="function">
    <text evidence="9 11">Involved in degradation of plant cell walls. Hydrolyzes the feruloyl-arabinose ester bond in arabinoxylans, and the feruloyl-galactose ester bond in pectin. Active against paranitrophenyl-acetate, methyl ferulate and wheat arabinoxylan.</text>
</comment>
<evidence type="ECO:0000256" key="7">
    <source>
        <dbReference type="ARBA" id="ARBA00023277"/>
    </source>
</evidence>
<dbReference type="EMBL" id="JAZHXI010000013">
    <property type="protein sequence ID" value="KAL2065136.1"/>
    <property type="molecule type" value="Genomic_DNA"/>
</dbReference>
<keyword evidence="6 11" id="KW-0378">Hydrolase</keyword>
<comment type="similarity">
    <text evidence="2 11">Belongs to the faeC family.</text>
</comment>
<accession>A0ABR4C6I5</accession>
<keyword evidence="4 11" id="KW-0858">Xylan degradation</keyword>
<feature type="signal peptide" evidence="11">
    <location>
        <begin position="1"/>
        <end position="23"/>
    </location>
</feature>
<dbReference type="EC" id="3.1.1.73" evidence="11"/>
<comment type="subcellular location">
    <subcellularLocation>
        <location evidence="1 11">Secreted</location>
    </subcellularLocation>
</comment>
<evidence type="ECO:0000256" key="1">
    <source>
        <dbReference type="ARBA" id="ARBA00004613"/>
    </source>
</evidence>
<evidence type="ECO:0000256" key="3">
    <source>
        <dbReference type="ARBA" id="ARBA00022525"/>
    </source>
</evidence>
<dbReference type="PANTHER" id="PTHR38050:SF1">
    <property type="entry name" value="FERULOYL ESTERASE C"/>
    <property type="match status" value="1"/>
</dbReference>
<evidence type="ECO:0000256" key="8">
    <source>
        <dbReference type="ARBA" id="ARBA00023326"/>
    </source>
</evidence>
<sequence>MALLNIFLLKALLLSSLATLALGAPAYNQSTSPLDARASLPANGAKSGGCGKAATITSGTKSVTVNGKQRQYIIRVPDNYNQNTPYRLIFGFHWRGGSMQDVATGLTDQPNIWNHYGLQKLAGETAIFVSPGGLDKGWANNNGEDMAFVDKMLSDITAGLCVNPALIFSNGFSYGAAMSYSIACSRATKFRAVAAIAGGEVSGCAGGNDPIAYLGMHGVQDGIFPIPRGQLLRDRFVKNNGCTKQNPPEPVKGSVTHKKTTYANCKAGRPVVWIASDSGHISAPADGTSGEDKRTTWAPGETWSFFTQFS</sequence>
<comment type="catalytic activity">
    <reaction evidence="10 11">
        <text>feruloyl-polysaccharide + H2O = ferulate + polysaccharide.</text>
        <dbReference type="EC" id="3.1.1.73"/>
    </reaction>
</comment>
<evidence type="ECO:0000256" key="4">
    <source>
        <dbReference type="ARBA" id="ARBA00022651"/>
    </source>
</evidence>
<evidence type="ECO:0000256" key="5">
    <source>
        <dbReference type="ARBA" id="ARBA00022729"/>
    </source>
</evidence>
<feature type="chain" id="PRO_5044954370" description="Feruloyl esterase C" evidence="11">
    <location>
        <begin position="24"/>
        <end position="310"/>
    </location>
</feature>
<keyword evidence="5 11" id="KW-0732">Signal</keyword>
<evidence type="ECO:0000256" key="10">
    <source>
        <dbReference type="ARBA" id="ARBA00034075"/>
    </source>
</evidence>
<dbReference type="InterPro" id="IPR029058">
    <property type="entry name" value="AB_hydrolase_fold"/>
</dbReference>
<dbReference type="Proteomes" id="UP001595075">
    <property type="component" value="Unassembled WGS sequence"/>
</dbReference>